<keyword evidence="2" id="KW-1185">Reference proteome</keyword>
<dbReference type="Proteomes" id="UP001500367">
    <property type="component" value="Unassembled WGS sequence"/>
</dbReference>
<evidence type="ECO:0000313" key="1">
    <source>
        <dbReference type="EMBL" id="GAA4079742.1"/>
    </source>
</evidence>
<evidence type="ECO:0000313" key="2">
    <source>
        <dbReference type="Proteomes" id="UP001500367"/>
    </source>
</evidence>
<sequence>MLYFNYKYLKYNIMRNKDLIQPTETSFLQSISIVRNTKIAFALIMMMFSLSNGFSQASNQRAQIITKDAFLNSLSNSSTRYSSTEYNNVLGLLNNSNSSLYLSNGQVRTYGQIPVCMYTDLTSLSIADRPDLPTNDIQLVTIKIGRASEITGPIDLTTICNYKNVKYIHIKLNFDMQASQLTRLIKNCNPKCVVFFSVEKIS</sequence>
<name>A0ABP7W2M6_9FLAO</name>
<comment type="caution">
    <text evidence="1">The sequence shown here is derived from an EMBL/GenBank/DDBJ whole genome shotgun (WGS) entry which is preliminary data.</text>
</comment>
<protein>
    <submittedName>
        <fullName evidence="1">Uncharacterized protein</fullName>
    </submittedName>
</protein>
<dbReference type="EMBL" id="BAABCT010000010">
    <property type="protein sequence ID" value="GAA4079742.1"/>
    <property type="molecule type" value="Genomic_DNA"/>
</dbReference>
<gene>
    <name evidence="1" type="ORF">GCM10022389_27240</name>
</gene>
<organism evidence="1 2">
    <name type="scientific">Flavobacterium cheonanense</name>
    <dbReference type="NCBI Taxonomy" id="706183"/>
    <lineage>
        <taxon>Bacteria</taxon>
        <taxon>Pseudomonadati</taxon>
        <taxon>Bacteroidota</taxon>
        <taxon>Flavobacteriia</taxon>
        <taxon>Flavobacteriales</taxon>
        <taxon>Flavobacteriaceae</taxon>
        <taxon>Flavobacterium</taxon>
    </lineage>
</organism>
<accession>A0ABP7W2M6</accession>
<reference evidence="2" key="1">
    <citation type="journal article" date="2019" name="Int. J. Syst. Evol. Microbiol.">
        <title>The Global Catalogue of Microorganisms (GCM) 10K type strain sequencing project: providing services to taxonomists for standard genome sequencing and annotation.</title>
        <authorList>
            <consortium name="The Broad Institute Genomics Platform"/>
            <consortium name="The Broad Institute Genome Sequencing Center for Infectious Disease"/>
            <person name="Wu L."/>
            <person name="Ma J."/>
        </authorList>
    </citation>
    <scope>NUCLEOTIDE SEQUENCE [LARGE SCALE GENOMIC DNA]</scope>
    <source>
        <strain evidence="2">JCM 17069</strain>
    </source>
</reference>
<proteinExistence type="predicted"/>